<organism evidence="1 2">
    <name type="scientific">Thelephora ganbajun</name>
    <name type="common">Ganba fungus</name>
    <dbReference type="NCBI Taxonomy" id="370292"/>
    <lineage>
        <taxon>Eukaryota</taxon>
        <taxon>Fungi</taxon>
        <taxon>Dikarya</taxon>
        <taxon>Basidiomycota</taxon>
        <taxon>Agaricomycotina</taxon>
        <taxon>Agaricomycetes</taxon>
        <taxon>Thelephorales</taxon>
        <taxon>Thelephoraceae</taxon>
        <taxon>Thelephora</taxon>
    </lineage>
</organism>
<proteinExistence type="predicted"/>
<accession>A0ACB6ZXI2</accession>
<keyword evidence="2" id="KW-1185">Reference proteome</keyword>
<name>A0ACB6ZXI2_THEGA</name>
<gene>
    <name evidence="1" type="ORF">BDM02DRAFT_3152620</name>
</gene>
<reference evidence="1" key="2">
    <citation type="journal article" date="2020" name="Nat. Commun.">
        <title>Large-scale genome sequencing of mycorrhizal fungi provides insights into the early evolution of symbiotic traits.</title>
        <authorList>
            <person name="Miyauchi S."/>
            <person name="Kiss E."/>
            <person name="Kuo A."/>
            <person name="Drula E."/>
            <person name="Kohler A."/>
            <person name="Sanchez-Garcia M."/>
            <person name="Morin E."/>
            <person name="Andreopoulos B."/>
            <person name="Barry K.W."/>
            <person name="Bonito G."/>
            <person name="Buee M."/>
            <person name="Carver A."/>
            <person name="Chen C."/>
            <person name="Cichocki N."/>
            <person name="Clum A."/>
            <person name="Culley D."/>
            <person name="Crous P.W."/>
            <person name="Fauchery L."/>
            <person name="Girlanda M."/>
            <person name="Hayes R.D."/>
            <person name="Keri Z."/>
            <person name="LaButti K."/>
            <person name="Lipzen A."/>
            <person name="Lombard V."/>
            <person name="Magnuson J."/>
            <person name="Maillard F."/>
            <person name="Murat C."/>
            <person name="Nolan M."/>
            <person name="Ohm R.A."/>
            <person name="Pangilinan J."/>
            <person name="Pereira M.F."/>
            <person name="Perotto S."/>
            <person name="Peter M."/>
            <person name="Pfister S."/>
            <person name="Riley R."/>
            <person name="Sitrit Y."/>
            <person name="Stielow J.B."/>
            <person name="Szollosi G."/>
            <person name="Zifcakova L."/>
            <person name="Stursova M."/>
            <person name="Spatafora J.W."/>
            <person name="Tedersoo L."/>
            <person name="Vaario L.M."/>
            <person name="Yamada A."/>
            <person name="Yan M."/>
            <person name="Wang P."/>
            <person name="Xu J."/>
            <person name="Bruns T."/>
            <person name="Baldrian P."/>
            <person name="Vilgalys R."/>
            <person name="Dunand C."/>
            <person name="Henrissat B."/>
            <person name="Grigoriev I.V."/>
            <person name="Hibbett D."/>
            <person name="Nagy L.G."/>
            <person name="Martin F.M."/>
        </authorList>
    </citation>
    <scope>NUCLEOTIDE SEQUENCE</scope>
    <source>
        <strain evidence="1">P2</strain>
    </source>
</reference>
<comment type="caution">
    <text evidence="1">The sequence shown here is derived from an EMBL/GenBank/DDBJ whole genome shotgun (WGS) entry which is preliminary data.</text>
</comment>
<dbReference type="EMBL" id="MU117961">
    <property type="protein sequence ID" value="KAF9654176.1"/>
    <property type="molecule type" value="Genomic_DNA"/>
</dbReference>
<dbReference type="Proteomes" id="UP000886501">
    <property type="component" value="Unassembled WGS sequence"/>
</dbReference>
<sequence>MLLLSSLHNLLQQVLSLPELHTAVLFTPEGQLVSYASDASKSKDEIRVLVGVSGEVWQETKQHGIGMVDSEIGRIIVLPVLPLKDNGGANKEPVSDGGDPVMLVVLNAKESVDWDRLRISVCYPFKLLAPQIAQLRESLMNLLGSSHPGLTEIARYYFLHPSKQLRPLLVLLWSQATNGLGHDWGLKSWAAECEGVGGRADELDRPLTRPDVLNDWNPNMPDHTASFESVFALRSSRPTSIRPIPPLELLSPIEPRQVASSLSILPTQMRLAQIVEMIHVASLLHDDVIDESPLRRGAPSAPSAFGNKFSILGGDFLLGRASAALSRLDSMEVVELISSVIANLVEGEILQMKAVHGRDESEQVRPALGKENWNIYLRKTYLKTASLMAKGARAAVVLGGCREGEIWKEVAYAYGRNLGIAFQLVDDILDYESAESTMGKPGGADLQLGLTTGPALFAWEEHPELGPLIERKFKQPGDVELARDYVRRSSGVERTRELAQAHADKAKELLSHLPDSDAKNALHALSDRVVKRTR</sequence>
<evidence type="ECO:0000313" key="2">
    <source>
        <dbReference type="Proteomes" id="UP000886501"/>
    </source>
</evidence>
<protein>
    <submittedName>
        <fullName evidence="1">Terpenoid synthase</fullName>
    </submittedName>
</protein>
<reference evidence="1" key="1">
    <citation type="submission" date="2019-10" db="EMBL/GenBank/DDBJ databases">
        <authorList>
            <consortium name="DOE Joint Genome Institute"/>
            <person name="Kuo A."/>
            <person name="Miyauchi S."/>
            <person name="Kiss E."/>
            <person name="Drula E."/>
            <person name="Kohler A."/>
            <person name="Sanchez-Garcia M."/>
            <person name="Andreopoulos B."/>
            <person name="Barry K.W."/>
            <person name="Bonito G."/>
            <person name="Buee M."/>
            <person name="Carver A."/>
            <person name="Chen C."/>
            <person name="Cichocki N."/>
            <person name="Clum A."/>
            <person name="Culley D."/>
            <person name="Crous P.W."/>
            <person name="Fauchery L."/>
            <person name="Girlanda M."/>
            <person name="Hayes R."/>
            <person name="Keri Z."/>
            <person name="Labutti K."/>
            <person name="Lipzen A."/>
            <person name="Lombard V."/>
            <person name="Magnuson J."/>
            <person name="Maillard F."/>
            <person name="Morin E."/>
            <person name="Murat C."/>
            <person name="Nolan M."/>
            <person name="Ohm R."/>
            <person name="Pangilinan J."/>
            <person name="Pereira M."/>
            <person name="Perotto S."/>
            <person name="Peter M."/>
            <person name="Riley R."/>
            <person name="Sitrit Y."/>
            <person name="Stielow B."/>
            <person name="Szollosi G."/>
            <person name="Zifcakova L."/>
            <person name="Stursova M."/>
            <person name="Spatafora J.W."/>
            <person name="Tedersoo L."/>
            <person name="Vaario L.-M."/>
            <person name="Yamada A."/>
            <person name="Yan M."/>
            <person name="Wang P."/>
            <person name="Xu J."/>
            <person name="Bruns T."/>
            <person name="Baldrian P."/>
            <person name="Vilgalys R."/>
            <person name="Henrissat B."/>
            <person name="Grigoriev I.V."/>
            <person name="Hibbett D."/>
            <person name="Nagy L.G."/>
            <person name="Martin F.M."/>
        </authorList>
    </citation>
    <scope>NUCLEOTIDE SEQUENCE</scope>
    <source>
        <strain evidence="1">P2</strain>
    </source>
</reference>
<evidence type="ECO:0000313" key="1">
    <source>
        <dbReference type="EMBL" id="KAF9654176.1"/>
    </source>
</evidence>